<organism evidence="9 10">
    <name type="scientific">Tersicoccus solisilvae</name>
    <dbReference type="NCBI Taxonomy" id="1882339"/>
    <lineage>
        <taxon>Bacteria</taxon>
        <taxon>Bacillati</taxon>
        <taxon>Actinomycetota</taxon>
        <taxon>Actinomycetes</taxon>
        <taxon>Micrococcales</taxon>
        <taxon>Micrococcaceae</taxon>
        <taxon>Tersicoccus</taxon>
    </lineage>
</organism>
<evidence type="ECO:0000256" key="8">
    <source>
        <dbReference type="SAM" id="Phobius"/>
    </source>
</evidence>
<keyword evidence="5 8" id="KW-1133">Transmembrane helix</keyword>
<feature type="compositionally biased region" description="Basic and acidic residues" evidence="7">
    <location>
        <begin position="13"/>
        <end position="30"/>
    </location>
</feature>
<evidence type="ECO:0000256" key="5">
    <source>
        <dbReference type="ARBA" id="ARBA00022989"/>
    </source>
</evidence>
<feature type="transmembrane region" description="Helical" evidence="8">
    <location>
        <begin position="108"/>
        <end position="126"/>
    </location>
</feature>
<dbReference type="PANTHER" id="PTHR34856:SF2">
    <property type="entry name" value="PROTEIN NRFD"/>
    <property type="match status" value="1"/>
</dbReference>
<dbReference type="Gene3D" id="1.20.1630.10">
    <property type="entry name" value="Formate dehydrogenase/DMSO reductase domain"/>
    <property type="match status" value="1"/>
</dbReference>
<evidence type="ECO:0000313" key="9">
    <source>
        <dbReference type="EMBL" id="GGC91415.1"/>
    </source>
</evidence>
<sequence length="372" mass="38631">MSTSVYDSYRPPEQPRTRRERRDRDRREARGGAAGSRQRGGTEGNREMAMVPDVEFTSYYGRPVVKPAPWGDDVAAYLFLGGVAGGSGLLALGGQLTGRPALRRNARLGALAAVAVGGVALVRDLGRPERFLNMLRTIKLTSPMSVGSWILSAFGAGIGVAAAAEVDRMTGSRLPLGPLRRVLNAVEGPAGVEAAVFAGPLAAYTAVLLADTATPTWNAAREELPFVFVSSAALASGGLAMITTPVAQTGPARVLALTGIAGDIVSVRTMKARMDPVAAEPLRQGKPGAMLEWSERLVVAGAVGTLAAGRSRIVAVLSGAALLTASALTRFATLHAGIASAKDPRYTIEPQKRRLAARRAAGVTDDAITTAG</sequence>
<evidence type="ECO:0000256" key="7">
    <source>
        <dbReference type="SAM" id="MobiDB-lite"/>
    </source>
</evidence>
<keyword evidence="10" id="KW-1185">Reference proteome</keyword>
<feature type="transmembrane region" description="Helical" evidence="8">
    <location>
        <begin position="74"/>
        <end position="96"/>
    </location>
</feature>
<keyword evidence="3" id="KW-1003">Cell membrane</keyword>
<evidence type="ECO:0000313" key="10">
    <source>
        <dbReference type="Proteomes" id="UP000597761"/>
    </source>
</evidence>
<comment type="similarity">
    <text evidence="2">Belongs to the NrfD family.</text>
</comment>
<dbReference type="RefSeq" id="WP_188668023.1">
    <property type="nucleotide sequence ID" value="NZ_BMJI01000009.1"/>
</dbReference>
<reference evidence="10" key="1">
    <citation type="journal article" date="2019" name="Int. J. Syst. Evol. Microbiol.">
        <title>The Global Catalogue of Microorganisms (GCM) 10K type strain sequencing project: providing services to taxonomists for standard genome sequencing and annotation.</title>
        <authorList>
            <consortium name="The Broad Institute Genomics Platform"/>
            <consortium name="The Broad Institute Genome Sequencing Center for Infectious Disease"/>
            <person name="Wu L."/>
            <person name="Ma J."/>
        </authorList>
    </citation>
    <scope>NUCLEOTIDE SEQUENCE [LARGE SCALE GENOMIC DNA]</scope>
    <source>
        <strain evidence="10">CGMCC 1.15480</strain>
    </source>
</reference>
<evidence type="ECO:0000256" key="1">
    <source>
        <dbReference type="ARBA" id="ARBA00004651"/>
    </source>
</evidence>
<feature type="region of interest" description="Disordered" evidence="7">
    <location>
        <begin position="1"/>
        <end position="48"/>
    </location>
</feature>
<evidence type="ECO:0000256" key="4">
    <source>
        <dbReference type="ARBA" id="ARBA00022692"/>
    </source>
</evidence>
<evidence type="ECO:0000256" key="2">
    <source>
        <dbReference type="ARBA" id="ARBA00008929"/>
    </source>
</evidence>
<protein>
    <submittedName>
        <fullName evidence="9">Nitrite reductase</fullName>
    </submittedName>
</protein>
<accession>A0ABQ1P5W9</accession>
<evidence type="ECO:0000256" key="3">
    <source>
        <dbReference type="ARBA" id="ARBA00022475"/>
    </source>
</evidence>
<dbReference type="Proteomes" id="UP000597761">
    <property type="component" value="Unassembled WGS sequence"/>
</dbReference>
<gene>
    <name evidence="9" type="ORF">GCM10011512_18120</name>
</gene>
<keyword evidence="4 8" id="KW-0812">Transmembrane</keyword>
<proteinExistence type="inferred from homology"/>
<dbReference type="Pfam" id="PF03916">
    <property type="entry name" value="NrfD"/>
    <property type="match status" value="1"/>
</dbReference>
<dbReference type="InterPro" id="IPR005614">
    <property type="entry name" value="NrfD-like"/>
</dbReference>
<dbReference type="EMBL" id="BMJI01000009">
    <property type="protein sequence ID" value="GGC91415.1"/>
    <property type="molecule type" value="Genomic_DNA"/>
</dbReference>
<name>A0ABQ1P5W9_9MICC</name>
<keyword evidence="6 8" id="KW-0472">Membrane</keyword>
<dbReference type="PANTHER" id="PTHR34856">
    <property type="entry name" value="PROTEIN NRFD"/>
    <property type="match status" value="1"/>
</dbReference>
<evidence type="ECO:0000256" key="6">
    <source>
        <dbReference type="ARBA" id="ARBA00023136"/>
    </source>
</evidence>
<comment type="caution">
    <text evidence="9">The sequence shown here is derived from an EMBL/GenBank/DDBJ whole genome shotgun (WGS) entry which is preliminary data.</text>
</comment>
<feature type="transmembrane region" description="Helical" evidence="8">
    <location>
        <begin position="146"/>
        <end position="164"/>
    </location>
</feature>
<comment type="subcellular location">
    <subcellularLocation>
        <location evidence="1">Cell membrane</location>
        <topology evidence="1">Multi-pass membrane protein</topology>
    </subcellularLocation>
</comment>
<dbReference type="InterPro" id="IPR052049">
    <property type="entry name" value="Electron_transfer_protein"/>
</dbReference>